<gene>
    <name evidence="1" type="ORF">NTEN_LOCUS948</name>
</gene>
<keyword evidence="2" id="KW-1185">Reference proteome</keyword>
<dbReference type="EMBL" id="CADCXU010001708">
    <property type="protein sequence ID" value="CAA9994132.1"/>
    <property type="molecule type" value="Genomic_DNA"/>
</dbReference>
<name>A0A6H5FXU3_9HEMI</name>
<feature type="non-terminal residue" evidence="1">
    <location>
        <position position="51"/>
    </location>
</feature>
<evidence type="ECO:0000313" key="1">
    <source>
        <dbReference type="EMBL" id="CAA9994132.1"/>
    </source>
</evidence>
<protein>
    <submittedName>
        <fullName evidence="1">Uncharacterized protein</fullName>
    </submittedName>
</protein>
<sequence length="51" mass="5476">MRPTAPRNPSILKIFIHHSDDSAEPTTLGQADKILPCTRSISASNATNCTP</sequence>
<dbReference type="Proteomes" id="UP000479000">
    <property type="component" value="Unassembled WGS sequence"/>
</dbReference>
<proteinExistence type="predicted"/>
<evidence type="ECO:0000313" key="2">
    <source>
        <dbReference type="Proteomes" id="UP000479000"/>
    </source>
</evidence>
<accession>A0A6H5FXU3</accession>
<dbReference type="AlphaFoldDB" id="A0A6H5FXU3"/>
<organism evidence="1 2">
    <name type="scientific">Nesidiocoris tenuis</name>
    <dbReference type="NCBI Taxonomy" id="355587"/>
    <lineage>
        <taxon>Eukaryota</taxon>
        <taxon>Metazoa</taxon>
        <taxon>Ecdysozoa</taxon>
        <taxon>Arthropoda</taxon>
        <taxon>Hexapoda</taxon>
        <taxon>Insecta</taxon>
        <taxon>Pterygota</taxon>
        <taxon>Neoptera</taxon>
        <taxon>Paraneoptera</taxon>
        <taxon>Hemiptera</taxon>
        <taxon>Heteroptera</taxon>
        <taxon>Panheteroptera</taxon>
        <taxon>Cimicomorpha</taxon>
        <taxon>Miridae</taxon>
        <taxon>Dicyphina</taxon>
        <taxon>Nesidiocoris</taxon>
    </lineage>
</organism>
<reference evidence="1 2" key="1">
    <citation type="submission" date="2020-02" db="EMBL/GenBank/DDBJ databases">
        <authorList>
            <person name="Ferguson B K."/>
        </authorList>
    </citation>
    <scope>NUCLEOTIDE SEQUENCE [LARGE SCALE GENOMIC DNA]</scope>
</reference>